<dbReference type="GeneID" id="39580788"/>
<keyword evidence="3" id="KW-1185">Reference proteome</keyword>
<dbReference type="Proteomes" id="UP000272025">
    <property type="component" value="Unassembled WGS sequence"/>
</dbReference>
<dbReference type="RefSeq" id="XP_028465519.1">
    <property type="nucleotide sequence ID" value="XM_028612310.1"/>
</dbReference>
<sequence length="95" mass="10539">MVRNYGVHSKRILKARPVLGGFVVTFCLSGHFDLGPNAASLRPQNMRSNHRVAVTLDIFALRTRKNNRSSIESDVAGRMGRRQSSQTKRCAAIGE</sequence>
<evidence type="ECO:0000313" key="2">
    <source>
        <dbReference type="EMBL" id="ROT37713.1"/>
    </source>
</evidence>
<dbReference type="AlphaFoldDB" id="A0A3N2PT67"/>
<protein>
    <submittedName>
        <fullName evidence="2">Uncharacterized protein</fullName>
    </submittedName>
</protein>
<name>A0A3N2PT67_SODAK</name>
<gene>
    <name evidence="2" type="ORF">SODALDRAFT_334842</name>
</gene>
<evidence type="ECO:0000256" key="1">
    <source>
        <dbReference type="SAM" id="MobiDB-lite"/>
    </source>
</evidence>
<accession>A0A3N2PT67</accession>
<organism evidence="2 3">
    <name type="scientific">Sodiomyces alkalinus (strain CBS 110278 / VKM F-3762 / F11)</name>
    <name type="common">Alkaliphilic filamentous fungus</name>
    <dbReference type="NCBI Taxonomy" id="1314773"/>
    <lineage>
        <taxon>Eukaryota</taxon>
        <taxon>Fungi</taxon>
        <taxon>Dikarya</taxon>
        <taxon>Ascomycota</taxon>
        <taxon>Pezizomycotina</taxon>
        <taxon>Sordariomycetes</taxon>
        <taxon>Hypocreomycetidae</taxon>
        <taxon>Glomerellales</taxon>
        <taxon>Plectosphaerellaceae</taxon>
        <taxon>Sodiomyces</taxon>
    </lineage>
</organism>
<proteinExistence type="predicted"/>
<feature type="region of interest" description="Disordered" evidence="1">
    <location>
        <begin position="70"/>
        <end position="95"/>
    </location>
</feature>
<evidence type="ECO:0000313" key="3">
    <source>
        <dbReference type="Proteomes" id="UP000272025"/>
    </source>
</evidence>
<reference evidence="2 3" key="1">
    <citation type="journal article" date="2018" name="Mol. Ecol.">
        <title>The obligate alkalophilic soda-lake fungus Sodiomyces alkalinus has shifted to a protein diet.</title>
        <authorList>
            <person name="Grum-Grzhimaylo A.A."/>
            <person name="Falkoski D.L."/>
            <person name="van den Heuvel J."/>
            <person name="Valero-Jimenez C.A."/>
            <person name="Min B."/>
            <person name="Choi I.G."/>
            <person name="Lipzen A."/>
            <person name="Daum C.G."/>
            <person name="Aanen D.K."/>
            <person name="Tsang A."/>
            <person name="Henrissat B."/>
            <person name="Bilanenko E.N."/>
            <person name="de Vries R.P."/>
            <person name="van Kan J.A.L."/>
            <person name="Grigoriev I.V."/>
            <person name="Debets A.J.M."/>
        </authorList>
    </citation>
    <scope>NUCLEOTIDE SEQUENCE [LARGE SCALE GENOMIC DNA]</scope>
    <source>
        <strain evidence="2 3">F11</strain>
    </source>
</reference>
<dbReference type="EMBL" id="ML119057">
    <property type="protein sequence ID" value="ROT37713.1"/>
    <property type="molecule type" value="Genomic_DNA"/>
</dbReference>